<evidence type="ECO:0000256" key="11">
    <source>
        <dbReference type="ARBA" id="ARBA00023054"/>
    </source>
</evidence>
<evidence type="ECO:0000256" key="13">
    <source>
        <dbReference type="PROSITE-ProRule" id="PRU00175"/>
    </source>
</evidence>
<gene>
    <name evidence="18" type="ORF">SCODWIG_02952</name>
</gene>
<feature type="compositionally biased region" description="Low complexity" evidence="16">
    <location>
        <begin position="300"/>
        <end position="331"/>
    </location>
</feature>
<keyword evidence="6 14" id="KW-0479">Metal-binding</keyword>
<name>A0A376B994_9ASCO</name>
<evidence type="ECO:0000256" key="15">
    <source>
        <dbReference type="SAM" id="Coils"/>
    </source>
</evidence>
<dbReference type="GO" id="GO:0006325">
    <property type="term" value="P:chromatin organization"/>
    <property type="evidence" value="ECO:0007669"/>
    <property type="project" value="UniProtKB-KW"/>
</dbReference>
<evidence type="ECO:0000256" key="12">
    <source>
        <dbReference type="ARBA" id="ARBA00023242"/>
    </source>
</evidence>
<dbReference type="Gene3D" id="3.30.40.10">
    <property type="entry name" value="Zinc/RING finger domain, C3HC4 (zinc finger)"/>
    <property type="match status" value="1"/>
</dbReference>
<dbReference type="SMART" id="SM00184">
    <property type="entry name" value="RING"/>
    <property type="match status" value="1"/>
</dbReference>
<keyword evidence="19" id="KW-1185">Reference proteome</keyword>
<evidence type="ECO:0000256" key="9">
    <source>
        <dbReference type="ARBA" id="ARBA00022833"/>
    </source>
</evidence>
<dbReference type="PANTHER" id="PTHR23163">
    <property type="entry name" value="RING FINGER PROTEIN-RELATED"/>
    <property type="match status" value="1"/>
</dbReference>
<dbReference type="EMBL" id="UFAJ01000600">
    <property type="protein sequence ID" value="SSD61191.1"/>
    <property type="molecule type" value="Genomic_DNA"/>
</dbReference>
<evidence type="ECO:0000256" key="3">
    <source>
        <dbReference type="ARBA" id="ARBA00004906"/>
    </source>
</evidence>
<evidence type="ECO:0000256" key="6">
    <source>
        <dbReference type="ARBA" id="ARBA00022723"/>
    </source>
</evidence>
<dbReference type="SUPFAM" id="SSF57850">
    <property type="entry name" value="RING/U-box"/>
    <property type="match status" value="1"/>
</dbReference>
<feature type="coiled-coil region" evidence="15">
    <location>
        <begin position="627"/>
        <end position="738"/>
    </location>
</feature>
<evidence type="ECO:0000256" key="1">
    <source>
        <dbReference type="ARBA" id="ARBA00000900"/>
    </source>
</evidence>
<dbReference type="Proteomes" id="UP000262825">
    <property type="component" value="Unassembled WGS sequence"/>
</dbReference>
<organism evidence="18 19">
    <name type="scientific">Saccharomycodes ludwigii</name>
    <dbReference type="NCBI Taxonomy" id="36035"/>
    <lineage>
        <taxon>Eukaryota</taxon>
        <taxon>Fungi</taxon>
        <taxon>Dikarya</taxon>
        <taxon>Ascomycota</taxon>
        <taxon>Saccharomycotina</taxon>
        <taxon>Saccharomycetes</taxon>
        <taxon>Saccharomycodales</taxon>
        <taxon>Saccharomycodaceae</taxon>
        <taxon>Saccharomycodes</taxon>
    </lineage>
</organism>
<dbReference type="GO" id="GO:0006950">
    <property type="term" value="P:response to stress"/>
    <property type="evidence" value="ECO:0007669"/>
    <property type="project" value="UniProtKB-ARBA"/>
</dbReference>
<feature type="compositionally biased region" description="Basic and acidic residues" evidence="16">
    <location>
        <begin position="1"/>
        <end position="17"/>
    </location>
</feature>
<dbReference type="GO" id="GO:0005634">
    <property type="term" value="C:nucleus"/>
    <property type="evidence" value="ECO:0007669"/>
    <property type="project" value="UniProtKB-SubCell"/>
</dbReference>
<feature type="domain" description="RING-type" evidence="17">
    <location>
        <begin position="791"/>
        <end position="830"/>
    </location>
</feature>
<sequence>MCPTSAHDHDNRQEGPAKKKIKLSPMDEPLTRLDIIYFQKDALYRRIKDCQVKYNSLTQQYQVLSNENSNLISKLSLLYTFYYKKLTSANLAHVNGTTPSADKTLQDATAITSDNADKDLEEFLKSNESSIRDLLINNISPDANEISSSTFDEKRKTHELVIKNTELNKELSYLKKYYESIIHKYERDSSEVVRRIFKITKEEDKLGQQQQHALTSVNNKIKSELPPAAAAGIDPVNINNVSCNNNDNHNNNNNNNNNNINNYNNNYNNNNNNNNNNDNNTGINDNNAIETTSTISNNCNSTTGTNNNITPVISHSNSSTSNNNNNNNNNTQNIVTNVQDLDATNNDASVIPVNHSNGNFDIDPKKLQFNRMNYELQIEELSTKIAFLEKEVAELSTLKKKNELDISKMTNTIQNMNLGATSYHNKVVFLTNKIDSLLSKNDELNSKNKEYLNKFNQLYQEREVYNNKITESFEKSHENLKKHNAQLEKDLVRIRTIRDELLSKISILEAEKSKDDLLNDLTVTIDGISKQLTKLEQFHSVGNTNTESNSDALLKELQDLENAYKELAGVSAKKYQAYINHESILGKLNVEKTKADQKYFTAMRSKDSILIENKNLSKSLNKSNEMILQLREMEKVLQTKIDNLNKQLNFSRENESRLLEGNKKANVKLVDLQNELTASNNRCNSLDSELGRVKEVADGQGLEINDLKTKLKEEKVTIQTLEAKYDKVYTALKQLLSEDKTKLKKEHTTNGNAKTNFKESFNTVSSLTTASNEPVSVLEEELDNFRNIVYCSLCSKNWKNTAIKTCGHVFCEECCKERLAARMRKCPTCNKGFSSNDLLLVHL</sequence>
<dbReference type="PROSITE" id="PS50089">
    <property type="entry name" value="ZF_RING_2"/>
    <property type="match status" value="1"/>
</dbReference>
<dbReference type="PANTHER" id="PTHR23163:SF0">
    <property type="entry name" value="E3 UBIQUITIN-PROTEIN LIGASE BRE1"/>
    <property type="match status" value="1"/>
</dbReference>
<keyword evidence="7 13" id="KW-0863">Zinc-finger</keyword>
<keyword evidence="11 14" id="KW-0175">Coiled coil</keyword>
<accession>A0A376B994</accession>
<comment type="subcellular location">
    <subcellularLocation>
        <location evidence="2 14">Nucleus</location>
    </subcellularLocation>
</comment>
<evidence type="ECO:0000256" key="4">
    <source>
        <dbReference type="ARBA" id="ARBA00005555"/>
    </source>
</evidence>
<evidence type="ECO:0000256" key="14">
    <source>
        <dbReference type="RuleBase" id="RU365038"/>
    </source>
</evidence>
<evidence type="ECO:0000256" key="8">
    <source>
        <dbReference type="ARBA" id="ARBA00022786"/>
    </source>
</evidence>
<feature type="coiled-coil region" evidence="15">
    <location>
        <begin position="543"/>
        <end position="570"/>
    </location>
</feature>
<dbReference type="FunFam" id="3.30.40.10:FF:000414">
    <property type="entry name" value="E3 ubiquitin protein ligase"/>
    <property type="match status" value="1"/>
</dbReference>
<evidence type="ECO:0000256" key="10">
    <source>
        <dbReference type="ARBA" id="ARBA00022853"/>
    </source>
</evidence>
<dbReference type="InterPro" id="IPR001841">
    <property type="entry name" value="Znf_RING"/>
</dbReference>
<proteinExistence type="inferred from homology"/>
<dbReference type="CDD" id="cd16499">
    <property type="entry name" value="RING-HC_Bre1-like"/>
    <property type="match status" value="1"/>
</dbReference>
<evidence type="ECO:0000256" key="7">
    <source>
        <dbReference type="ARBA" id="ARBA00022771"/>
    </source>
</evidence>
<evidence type="ECO:0000256" key="16">
    <source>
        <dbReference type="SAM" id="MobiDB-lite"/>
    </source>
</evidence>
<dbReference type="UniPathway" id="UPA00143"/>
<feature type="region of interest" description="Disordered" evidence="16">
    <location>
        <begin position="242"/>
        <end position="288"/>
    </location>
</feature>
<evidence type="ECO:0000256" key="5">
    <source>
        <dbReference type="ARBA" id="ARBA00022679"/>
    </source>
</evidence>
<keyword evidence="8 14" id="KW-0833">Ubl conjugation pathway</keyword>
<dbReference type="EC" id="2.3.2.27" evidence="14"/>
<keyword evidence="10 14" id="KW-0156">Chromatin regulator</keyword>
<dbReference type="AlphaFoldDB" id="A0A376B994"/>
<comment type="pathway">
    <text evidence="3 14">Protein modification; protein ubiquitination.</text>
</comment>
<comment type="similarity">
    <text evidence="4 14">Belongs to the BRE1 family.</text>
</comment>
<feature type="region of interest" description="Disordered" evidence="16">
    <location>
        <begin position="300"/>
        <end position="332"/>
    </location>
</feature>
<dbReference type="VEuPathDB" id="FungiDB:SCODWIG_02952"/>
<reference evidence="19" key="1">
    <citation type="submission" date="2018-06" db="EMBL/GenBank/DDBJ databases">
        <authorList>
            <person name="Guldener U."/>
        </authorList>
    </citation>
    <scope>NUCLEOTIDE SEQUENCE [LARGE SCALE GENOMIC DNA]</scope>
    <source>
        <strain evidence="19">UTAD17</strain>
    </source>
</reference>
<dbReference type="GO" id="GO:0061630">
    <property type="term" value="F:ubiquitin protein ligase activity"/>
    <property type="evidence" value="ECO:0007669"/>
    <property type="project" value="UniProtKB-EC"/>
</dbReference>
<comment type="catalytic activity">
    <reaction evidence="1 14">
        <text>S-ubiquitinyl-[E2 ubiquitin-conjugating enzyme]-L-cysteine + [acceptor protein]-L-lysine = [E2 ubiquitin-conjugating enzyme]-L-cysteine + N(6)-ubiquitinyl-[acceptor protein]-L-lysine.</text>
        <dbReference type="EC" id="2.3.2.27"/>
    </reaction>
</comment>
<keyword evidence="9 14" id="KW-0862">Zinc</keyword>
<feature type="coiled-coil region" evidence="15">
    <location>
        <begin position="371"/>
        <end position="497"/>
    </location>
</feature>
<dbReference type="Pfam" id="PF08647">
    <property type="entry name" value="BRE1"/>
    <property type="match status" value="1"/>
</dbReference>
<evidence type="ECO:0000259" key="17">
    <source>
        <dbReference type="PROSITE" id="PS50089"/>
    </source>
</evidence>
<feature type="coiled-coil region" evidence="15">
    <location>
        <begin position="47"/>
        <end position="74"/>
    </location>
</feature>
<dbReference type="GO" id="GO:0016567">
    <property type="term" value="P:protein ubiquitination"/>
    <property type="evidence" value="ECO:0007669"/>
    <property type="project" value="UniProtKB-UniRule"/>
</dbReference>
<dbReference type="InterPro" id="IPR013956">
    <property type="entry name" value="E3_ubiquit_lig_Bre1"/>
</dbReference>
<dbReference type="GO" id="GO:0033503">
    <property type="term" value="C:HULC complex"/>
    <property type="evidence" value="ECO:0007669"/>
    <property type="project" value="TreeGrafter"/>
</dbReference>
<evidence type="ECO:0000313" key="19">
    <source>
        <dbReference type="Proteomes" id="UP000262825"/>
    </source>
</evidence>
<keyword evidence="5 14" id="KW-0808">Transferase</keyword>
<dbReference type="Pfam" id="PF13923">
    <property type="entry name" value="zf-C3HC4_2"/>
    <property type="match status" value="1"/>
</dbReference>
<dbReference type="GO" id="GO:0008270">
    <property type="term" value="F:zinc ion binding"/>
    <property type="evidence" value="ECO:0007669"/>
    <property type="project" value="UniProtKB-KW"/>
</dbReference>
<evidence type="ECO:0000256" key="2">
    <source>
        <dbReference type="ARBA" id="ARBA00004123"/>
    </source>
</evidence>
<feature type="region of interest" description="Disordered" evidence="16">
    <location>
        <begin position="1"/>
        <end position="23"/>
    </location>
</feature>
<dbReference type="InterPro" id="IPR013083">
    <property type="entry name" value="Znf_RING/FYVE/PHD"/>
</dbReference>
<protein>
    <recommendedName>
        <fullName evidence="14">E3 ubiquitin protein ligase</fullName>
        <ecNumber evidence="14">2.3.2.27</ecNumber>
    </recommendedName>
</protein>
<keyword evidence="12 14" id="KW-0539">Nucleus</keyword>
<evidence type="ECO:0000313" key="18">
    <source>
        <dbReference type="EMBL" id="SSD61191.1"/>
    </source>
</evidence>